<feature type="region of interest" description="Disordered" evidence="1">
    <location>
        <begin position="1"/>
        <end position="114"/>
    </location>
</feature>
<feature type="compositionally biased region" description="Gly residues" evidence="1">
    <location>
        <begin position="98"/>
        <end position="110"/>
    </location>
</feature>
<gene>
    <name evidence="2" type="ORF">CRG98_029997</name>
</gene>
<dbReference type="Proteomes" id="UP000233551">
    <property type="component" value="Unassembled WGS sequence"/>
</dbReference>
<accession>A0A2I0J026</accession>
<evidence type="ECO:0000313" key="2">
    <source>
        <dbReference type="EMBL" id="PKI49607.1"/>
    </source>
</evidence>
<proteinExistence type="predicted"/>
<evidence type="ECO:0000313" key="3">
    <source>
        <dbReference type="Proteomes" id="UP000233551"/>
    </source>
</evidence>
<organism evidence="2 3">
    <name type="scientific">Punica granatum</name>
    <name type="common">Pomegranate</name>
    <dbReference type="NCBI Taxonomy" id="22663"/>
    <lineage>
        <taxon>Eukaryota</taxon>
        <taxon>Viridiplantae</taxon>
        <taxon>Streptophyta</taxon>
        <taxon>Embryophyta</taxon>
        <taxon>Tracheophyta</taxon>
        <taxon>Spermatophyta</taxon>
        <taxon>Magnoliopsida</taxon>
        <taxon>eudicotyledons</taxon>
        <taxon>Gunneridae</taxon>
        <taxon>Pentapetalae</taxon>
        <taxon>rosids</taxon>
        <taxon>malvids</taxon>
        <taxon>Myrtales</taxon>
        <taxon>Lythraceae</taxon>
        <taxon>Punica</taxon>
    </lineage>
</organism>
<sequence>MVTMSIDELTSLLMGHEERRSYTTTREQSQQLTPAPLSGILGPPPAEVHYTDSRGRIDYRGNNYGGKAKNRGKGKGIGQGSAYGGHGLGGNPRSPSYGGHGGTRGQGGQGRPLSIPNPNFAGNYRGGQGSFGRNGSGYNINPARDTRTIQPGFSSQPGTFNSMGSTQIGPFHMPGGPASASSPVAASVVCQNCNRPGHTAPFCQFNYFSGVQTNIAKASSQGLHDLDWYMDSGKHASQPQAHLSTSVSSTI</sequence>
<evidence type="ECO:0000256" key="1">
    <source>
        <dbReference type="SAM" id="MobiDB-lite"/>
    </source>
</evidence>
<protein>
    <submittedName>
        <fullName evidence="2">Uncharacterized protein</fullName>
    </submittedName>
</protein>
<reference evidence="2 3" key="1">
    <citation type="submission" date="2017-11" db="EMBL/GenBank/DDBJ databases">
        <title>De-novo sequencing of pomegranate (Punica granatum L.) genome.</title>
        <authorList>
            <person name="Akparov Z."/>
            <person name="Amiraslanov A."/>
            <person name="Hajiyeva S."/>
            <person name="Abbasov M."/>
            <person name="Kaur K."/>
            <person name="Hamwieh A."/>
            <person name="Solovyev V."/>
            <person name="Salamov A."/>
            <person name="Braich B."/>
            <person name="Kosarev P."/>
            <person name="Mahmoud A."/>
            <person name="Hajiyev E."/>
            <person name="Babayeva S."/>
            <person name="Izzatullayeva V."/>
            <person name="Mammadov A."/>
            <person name="Mammadov A."/>
            <person name="Sharifova S."/>
            <person name="Ojaghi J."/>
            <person name="Eynullazada K."/>
            <person name="Bayramov B."/>
            <person name="Abdulazimova A."/>
            <person name="Shahmuradov I."/>
        </authorList>
    </citation>
    <scope>NUCLEOTIDE SEQUENCE [LARGE SCALE GENOMIC DNA]</scope>
    <source>
        <strain evidence="3">cv. AG2017</strain>
        <tissue evidence="2">Leaf</tissue>
    </source>
</reference>
<name>A0A2I0J026_PUNGR</name>
<dbReference type="EMBL" id="PGOL01002221">
    <property type="protein sequence ID" value="PKI49607.1"/>
    <property type="molecule type" value="Genomic_DNA"/>
</dbReference>
<feature type="compositionally biased region" description="Polar residues" evidence="1">
    <location>
        <begin position="22"/>
        <end position="33"/>
    </location>
</feature>
<feature type="compositionally biased region" description="Gly residues" evidence="1">
    <location>
        <begin position="75"/>
        <end position="90"/>
    </location>
</feature>
<keyword evidence="3" id="KW-1185">Reference proteome</keyword>
<feature type="compositionally biased region" description="Basic and acidic residues" evidence="1">
    <location>
        <begin position="49"/>
        <end position="59"/>
    </location>
</feature>
<comment type="caution">
    <text evidence="2">The sequence shown here is derived from an EMBL/GenBank/DDBJ whole genome shotgun (WGS) entry which is preliminary data.</text>
</comment>
<dbReference type="AlphaFoldDB" id="A0A2I0J026"/>